<keyword evidence="3" id="KW-1185">Reference proteome</keyword>
<comment type="caution">
    <text evidence="2">The sequence shown here is derived from an EMBL/GenBank/DDBJ whole genome shotgun (WGS) entry which is preliminary data.</text>
</comment>
<gene>
    <name evidence="2" type="ORF">GCM10022287_00660</name>
</gene>
<evidence type="ECO:0000313" key="3">
    <source>
        <dbReference type="Proteomes" id="UP001501079"/>
    </source>
</evidence>
<sequence>MTREQHAGGRGEHEADREGERARRSAAARDVEERGDEDREGGSACTAKGALLPTIHIHKSRGAARGVSPGDYCGAHGRPDRRCARAV</sequence>
<proteinExistence type="predicted"/>
<reference evidence="3" key="1">
    <citation type="journal article" date="2019" name="Int. J. Syst. Evol. Microbiol.">
        <title>The Global Catalogue of Microorganisms (GCM) 10K type strain sequencing project: providing services to taxonomists for standard genome sequencing and annotation.</title>
        <authorList>
            <consortium name="The Broad Institute Genomics Platform"/>
            <consortium name="The Broad Institute Genome Sequencing Center for Infectious Disease"/>
            <person name="Wu L."/>
            <person name="Ma J."/>
        </authorList>
    </citation>
    <scope>NUCLEOTIDE SEQUENCE [LARGE SCALE GENOMIC DNA]</scope>
    <source>
        <strain evidence="3">JCM 17591</strain>
    </source>
</reference>
<evidence type="ECO:0000256" key="1">
    <source>
        <dbReference type="SAM" id="MobiDB-lite"/>
    </source>
</evidence>
<feature type="region of interest" description="Disordered" evidence="1">
    <location>
        <begin position="61"/>
        <end position="87"/>
    </location>
</feature>
<dbReference type="EMBL" id="BAABBW010000001">
    <property type="protein sequence ID" value="GAA4167339.1"/>
    <property type="molecule type" value="Genomic_DNA"/>
</dbReference>
<protein>
    <submittedName>
        <fullName evidence="2">Uncharacterized protein</fullName>
    </submittedName>
</protein>
<feature type="region of interest" description="Disordered" evidence="1">
    <location>
        <begin position="1"/>
        <end position="47"/>
    </location>
</feature>
<feature type="compositionally biased region" description="Basic and acidic residues" evidence="1">
    <location>
        <begin position="77"/>
        <end position="87"/>
    </location>
</feature>
<accession>A0ABP7ZPJ2</accession>
<name>A0ABP7ZPJ2_9MICO</name>
<evidence type="ECO:0000313" key="2">
    <source>
        <dbReference type="EMBL" id="GAA4167339.1"/>
    </source>
</evidence>
<feature type="compositionally biased region" description="Basic and acidic residues" evidence="1">
    <location>
        <begin position="1"/>
        <end position="41"/>
    </location>
</feature>
<dbReference type="Proteomes" id="UP001501079">
    <property type="component" value="Unassembled WGS sequence"/>
</dbReference>
<organism evidence="2 3">
    <name type="scientific">Gryllotalpicola koreensis</name>
    <dbReference type="NCBI Taxonomy" id="993086"/>
    <lineage>
        <taxon>Bacteria</taxon>
        <taxon>Bacillati</taxon>
        <taxon>Actinomycetota</taxon>
        <taxon>Actinomycetes</taxon>
        <taxon>Micrococcales</taxon>
        <taxon>Microbacteriaceae</taxon>
        <taxon>Gryllotalpicola</taxon>
    </lineage>
</organism>